<organism evidence="4 5">
    <name type="scientific">Sanguibacter antarcticus</name>
    <dbReference type="NCBI Taxonomy" id="372484"/>
    <lineage>
        <taxon>Bacteria</taxon>
        <taxon>Bacillati</taxon>
        <taxon>Actinomycetota</taxon>
        <taxon>Actinomycetes</taxon>
        <taxon>Micrococcales</taxon>
        <taxon>Sanguibacteraceae</taxon>
        <taxon>Sanguibacter</taxon>
    </lineage>
</organism>
<dbReference type="Gene3D" id="3.30.70.2390">
    <property type="match status" value="1"/>
</dbReference>
<gene>
    <name evidence="4" type="ORF">ATL42_3236</name>
</gene>
<feature type="region of interest" description="Disordered" evidence="1">
    <location>
        <begin position="59"/>
        <end position="115"/>
    </location>
</feature>
<comment type="caution">
    <text evidence="4">The sequence shown here is derived from an EMBL/GenBank/DDBJ whole genome shotgun (WGS) entry which is preliminary data.</text>
</comment>
<dbReference type="EMBL" id="PDJG01000001">
    <property type="protein sequence ID" value="PFG35292.1"/>
    <property type="molecule type" value="Genomic_DNA"/>
</dbReference>
<evidence type="ECO:0000256" key="2">
    <source>
        <dbReference type="SAM" id="Phobius"/>
    </source>
</evidence>
<feature type="transmembrane region" description="Helical" evidence="2">
    <location>
        <begin position="36"/>
        <end position="57"/>
    </location>
</feature>
<dbReference type="InterPro" id="IPR027381">
    <property type="entry name" value="LytR/CpsA/Psr_C"/>
</dbReference>
<proteinExistence type="predicted"/>
<dbReference type="OrthoDB" id="5147502at2"/>
<sequence length="201" mass="20771">MSKRSSTYPPDEFDDVDGDGVPAGVHRAPRSRWARAWPYVIVVLGCSLLAVGIVYSVSNSDDTPTATATAAPTSSETTDPDATASDTPAEEAPATETPVEPTEEPTDDATDTSTPVRVLNSTGIAGLAASAASDLEAEGWTDITAATYEGTPVDDSVVYYKTTDDQAEATEVARILGIPTVYEAPSLVGPVSAVLAGDYGQ</sequence>
<dbReference type="Pfam" id="PF13399">
    <property type="entry name" value="LytR_C"/>
    <property type="match status" value="1"/>
</dbReference>
<evidence type="ECO:0000313" key="4">
    <source>
        <dbReference type="EMBL" id="PFG35292.1"/>
    </source>
</evidence>
<accession>A0A2A9EAL5</accession>
<dbReference type="Proteomes" id="UP000225548">
    <property type="component" value="Unassembled WGS sequence"/>
</dbReference>
<dbReference type="InterPro" id="IPR050922">
    <property type="entry name" value="LytR/CpsA/Psr_CW_biosynth"/>
</dbReference>
<protein>
    <submittedName>
        <fullName evidence="4">LytR cell envelope-related transcriptional attenuator</fullName>
    </submittedName>
</protein>
<keyword evidence="2" id="KW-0812">Transmembrane</keyword>
<keyword evidence="2" id="KW-1133">Transmembrane helix</keyword>
<feature type="region of interest" description="Disordered" evidence="1">
    <location>
        <begin position="1"/>
        <end position="22"/>
    </location>
</feature>
<evidence type="ECO:0000313" key="5">
    <source>
        <dbReference type="Proteomes" id="UP000225548"/>
    </source>
</evidence>
<feature type="compositionally biased region" description="Acidic residues" evidence="1">
    <location>
        <begin position="101"/>
        <end position="110"/>
    </location>
</feature>
<feature type="compositionally biased region" description="Low complexity" evidence="1">
    <location>
        <begin position="60"/>
        <end position="100"/>
    </location>
</feature>
<evidence type="ECO:0000256" key="1">
    <source>
        <dbReference type="SAM" id="MobiDB-lite"/>
    </source>
</evidence>
<dbReference type="PANTHER" id="PTHR33392">
    <property type="entry name" value="POLYISOPRENYL-TEICHOIC ACID--PEPTIDOGLYCAN TEICHOIC ACID TRANSFERASE TAGU"/>
    <property type="match status" value="1"/>
</dbReference>
<dbReference type="AlphaFoldDB" id="A0A2A9EAL5"/>
<dbReference type="PANTHER" id="PTHR33392:SF6">
    <property type="entry name" value="POLYISOPRENYL-TEICHOIC ACID--PEPTIDOGLYCAN TEICHOIC ACID TRANSFERASE TAGU"/>
    <property type="match status" value="1"/>
</dbReference>
<dbReference type="RefSeq" id="WP_098456198.1">
    <property type="nucleotide sequence ID" value="NZ_PDJG01000001.1"/>
</dbReference>
<keyword evidence="5" id="KW-1185">Reference proteome</keyword>
<reference evidence="4 5" key="1">
    <citation type="submission" date="2017-10" db="EMBL/GenBank/DDBJ databases">
        <title>Sequencing the genomes of 1000 actinobacteria strains.</title>
        <authorList>
            <person name="Klenk H.-P."/>
        </authorList>
    </citation>
    <scope>NUCLEOTIDE SEQUENCE [LARGE SCALE GENOMIC DNA]</scope>
    <source>
        <strain evidence="4 5">DSM 18966</strain>
    </source>
</reference>
<evidence type="ECO:0000259" key="3">
    <source>
        <dbReference type="Pfam" id="PF13399"/>
    </source>
</evidence>
<name>A0A2A9EAL5_9MICO</name>
<keyword evidence="2" id="KW-0472">Membrane</keyword>
<feature type="domain" description="LytR/CpsA/Psr regulator C-terminal" evidence="3">
    <location>
        <begin position="114"/>
        <end position="199"/>
    </location>
</feature>